<evidence type="ECO:0000313" key="4">
    <source>
        <dbReference type="Proteomes" id="UP001055159"/>
    </source>
</evidence>
<evidence type="ECO:0000313" key="2">
    <source>
        <dbReference type="EMBL" id="MCV7073142.1"/>
    </source>
</evidence>
<dbReference type="EMBL" id="JACKRN010000815">
    <property type="protein sequence ID" value="MCV7073142.1"/>
    <property type="molecule type" value="Genomic_DNA"/>
</dbReference>
<dbReference type="RefSeq" id="WP_043408948.1">
    <property type="nucleotide sequence ID" value="NZ_CP092427.2"/>
</dbReference>
<name>A0A9X2Y3C9_9MYCO</name>
<keyword evidence="4" id="KW-1185">Reference proteome</keyword>
<evidence type="ECO:0000313" key="5">
    <source>
        <dbReference type="Proteomes" id="UP001140272"/>
    </source>
</evidence>
<sequence length="164" mass="16894">MNRFWIAVGAVLLGAAPAAGLCPGTAGATSTALLVGGHGAHAQLTEEEMSTALGGYFARYDTRIGVPFVDTGDYSTKLAVSADALYAAVYDTTGFRTIGGVSEGAPAVSLVLNRLMYDRAHPETGHVAPDPSEMNVAVYGYVSRMMFSAAAAATCLFPSLPTTP</sequence>
<reference evidence="2" key="1">
    <citation type="submission" date="2020-07" db="EMBL/GenBank/DDBJ databases">
        <authorList>
            <person name="Pettersson B.M.F."/>
            <person name="Behra P.R.K."/>
            <person name="Ramesh M."/>
            <person name="Das S."/>
            <person name="Dasgupta S."/>
            <person name="Kirsebom L.A."/>
        </authorList>
    </citation>
    <scope>NUCLEOTIDE SEQUENCE</scope>
    <source>
        <strain evidence="2">DSM 45406</strain>
    </source>
</reference>
<gene>
    <name evidence="2" type="ORF">H7H73_25255</name>
    <name evidence="3" type="ORF">MJO55_13235</name>
</gene>
<dbReference type="AlphaFoldDB" id="A0A9X2Y3C9"/>
<keyword evidence="1" id="KW-0732">Signal</keyword>
<feature type="chain" id="PRO_5040768406" evidence="1">
    <location>
        <begin position="29"/>
        <end position="164"/>
    </location>
</feature>
<organism evidence="2 5">
    <name type="scientific">Mycolicibacterium rufum</name>
    <dbReference type="NCBI Taxonomy" id="318424"/>
    <lineage>
        <taxon>Bacteria</taxon>
        <taxon>Bacillati</taxon>
        <taxon>Actinomycetota</taxon>
        <taxon>Actinomycetes</taxon>
        <taxon>Mycobacteriales</taxon>
        <taxon>Mycobacteriaceae</taxon>
        <taxon>Mycolicibacterium</taxon>
    </lineage>
</organism>
<accession>A0A9X2Y3C9</accession>
<dbReference type="Proteomes" id="UP001055159">
    <property type="component" value="Chromosome"/>
</dbReference>
<reference evidence="2" key="2">
    <citation type="journal article" date="2022" name="BMC Genomics">
        <title>Comparative genome analysis of mycobacteria focusing on tRNA and non-coding RNA.</title>
        <authorList>
            <person name="Behra P.R.K."/>
            <person name="Pettersson B.M.F."/>
            <person name="Ramesh M."/>
            <person name="Das S."/>
            <person name="Dasgupta S."/>
            <person name="Kirsebom L.A."/>
        </authorList>
    </citation>
    <scope>NUCLEOTIDE SEQUENCE</scope>
    <source>
        <strain evidence="2">DSM 45406</strain>
    </source>
</reference>
<evidence type="ECO:0000256" key="1">
    <source>
        <dbReference type="SAM" id="SignalP"/>
    </source>
</evidence>
<proteinExistence type="predicted"/>
<feature type="signal peptide" evidence="1">
    <location>
        <begin position="1"/>
        <end position="28"/>
    </location>
</feature>
<dbReference type="Proteomes" id="UP001140272">
    <property type="component" value="Unassembled WGS sequence"/>
</dbReference>
<evidence type="ECO:0000313" key="3">
    <source>
        <dbReference type="EMBL" id="ULP39280.1"/>
    </source>
</evidence>
<reference evidence="3" key="3">
    <citation type="submission" date="2022-08" db="EMBL/GenBank/DDBJ databases">
        <title>Whole genome sequencing of non-tuberculosis mycobacteria type-strains.</title>
        <authorList>
            <person name="Igarashi Y."/>
            <person name="Osugi A."/>
            <person name="Mitarai S."/>
        </authorList>
    </citation>
    <scope>NUCLEOTIDE SEQUENCE</scope>
    <source>
        <strain evidence="3">JCM 16372</strain>
    </source>
</reference>
<dbReference type="EMBL" id="CP092427">
    <property type="protein sequence ID" value="ULP39280.1"/>
    <property type="molecule type" value="Genomic_DNA"/>
</dbReference>
<protein>
    <submittedName>
        <fullName evidence="2">Uncharacterized protein</fullName>
    </submittedName>
</protein>